<proteinExistence type="predicted"/>
<evidence type="ECO:0000313" key="3">
    <source>
        <dbReference type="Proteomes" id="UP000199691"/>
    </source>
</evidence>
<protein>
    <submittedName>
        <fullName evidence="2">Uncharacterized protein</fullName>
    </submittedName>
</protein>
<organism evidence="2 3">
    <name type="scientific">Lentzea jiangxiensis</name>
    <dbReference type="NCBI Taxonomy" id="641025"/>
    <lineage>
        <taxon>Bacteria</taxon>
        <taxon>Bacillati</taxon>
        <taxon>Actinomycetota</taxon>
        <taxon>Actinomycetes</taxon>
        <taxon>Pseudonocardiales</taxon>
        <taxon>Pseudonocardiaceae</taxon>
        <taxon>Lentzea</taxon>
    </lineage>
</organism>
<reference evidence="3" key="1">
    <citation type="submission" date="2016-10" db="EMBL/GenBank/DDBJ databases">
        <authorList>
            <person name="Varghese N."/>
            <person name="Submissions S."/>
        </authorList>
    </citation>
    <scope>NUCLEOTIDE SEQUENCE [LARGE SCALE GENOMIC DNA]</scope>
    <source>
        <strain evidence="3">CGMCC 4.6609</strain>
    </source>
</reference>
<gene>
    <name evidence="2" type="ORF">SAMN05421507_14024</name>
</gene>
<dbReference type="AlphaFoldDB" id="A0A1H0X6I8"/>
<name>A0A1H0X6I8_9PSEU</name>
<keyword evidence="3" id="KW-1185">Reference proteome</keyword>
<evidence type="ECO:0000313" key="2">
    <source>
        <dbReference type="EMBL" id="SDP98512.1"/>
    </source>
</evidence>
<feature type="compositionally biased region" description="Low complexity" evidence="1">
    <location>
        <begin position="7"/>
        <end position="17"/>
    </location>
</feature>
<feature type="region of interest" description="Disordered" evidence="1">
    <location>
        <begin position="1"/>
        <end position="24"/>
    </location>
</feature>
<evidence type="ECO:0000256" key="1">
    <source>
        <dbReference type="SAM" id="MobiDB-lite"/>
    </source>
</evidence>
<dbReference type="Proteomes" id="UP000199691">
    <property type="component" value="Unassembled WGS sequence"/>
</dbReference>
<accession>A0A1H0X6I8</accession>
<sequence>MHRETESAATAASTRPSEPADPTASTVVLRAPDATAPLVSGWCCPEGDLIPGVYAPVIGDTADGVQRCDQCCYYGSDLDAALALACHIESGQVWFRPQDATEAVRYDGTPTALILDRHTDPWITTANGAPVEWTFDLIRRLWNQPGHLPG</sequence>
<dbReference type="EMBL" id="FNIX01000040">
    <property type="protein sequence ID" value="SDP98512.1"/>
    <property type="molecule type" value="Genomic_DNA"/>
</dbReference>